<keyword evidence="2" id="KW-0812">Transmembrane</keyword>
<evidence type="ECO:0008006" key="5">
    <source>
        <dbReference type="Google" id="ProtNLM"/>
    </source>
</evidence>
<feature type="transmembrane region" description="Helical" evidence="2">
    <location>
        <begin position="418"/>
        <end position="436"/>
    </location>
</feature>
<feature type="transmembrane region" description="Helical" evidence="2">
    <location>
        <begin position="50"/>
        <end position="72"/>
    </location>
</feature>
<feature type="transmembrane region" description="Helical" evidence="2">
    <location>
        <begin position="394"/>
        <end position="412"/>
    </location>
</feature>
<feature type="transmembrane region" description="Helical" evidence="2">
    <location>
        <begin position="329"/>
        <end position="351"/>
    </location>
</feature>
<keyword evidence="2" id="KW-1133">Transmembrane helix</keyword>
<organism evidence="3 4">
    <name type="scientific">Conyzicola lurida</name>
    <dbReference type="NCBI Taxonomy" id="1172621"/>
    <lineage>
        <taxon>Bacteria</taxon>
        <taxon>Bacillati</taxon>
        <taxon>Actinomycetota</taxon>
        <taxon>Actinomycetes</taxon>
        <taxon>Micrococcales</taxon>
        <taxon>Microbacteriaceae</taxon>
        <taxon>Conyzicola</taxon>
    </lineage>
</organism>
<gene>
    <name evidence="3" type="ORF">HD599_000274</name>
</gene>
<feature type="transmembrane region" description="Helical" evidence="2">
    <location>
        <begin position="280"/>
        <end position="309"/>
    </location>
</feature>
<evidence type="ECO:0000256" key="1">
    <source>
        <dbReference type="SAM" id="Coils"/>
    </source>
</evidence>
<feature type="transmembrane region" description="Helical" evidence="2">
    <location>
        <begin position="250"/>
        <end position="273"/>
    </location>
</feature>
<proteinExistence type="predicted"/>
<dbReference type="EMBL" id="JACHMJ010000001">
    <property type="protein sequence ID" value="MBB5841951.1"/>
    <property type="molecule type" value="Genomic_DNA"/>
</dbReference>
<keyword evidence="4" id="KW-1185">Reference proteome</keyword>
<dbReference type="AlphaFoldDB" id="A0A841AJR5"/>
<evidence type="ECO:0000313" key="3">
    <source>
        <dbReference type="EMBL" id="MBB5841951.1"/>
    </source>
</evidence>
<dbReference type="Proteomes" id="UP000536685">
    <property type="component" value="Unassembled WGS sequence"/>
</dbReference>
<sequence>MARLTTAQLQELVDALRAENDSLRDENVFLRETKARPTATKKRGAWGRTLASVVLIVVGSLLAPVAVAANWAQTQLLQTEVFVSTFAPLARDRAVQAFVTDEVVAVIDSQVDIEQITGDVFDGIVDLGLGPVATTTLRSLEGTVVQGIRSLIRNTVSTLVASDAFGDIFEEALRTSHREIVAAIHGDDTGAVSLGPGGEVGIRLAPVLDRVETLLVDQGLTFAANLPELDRTIVIAKSDSVTRAQLGYDAVVAIGLWLPWLVLVVLAAGVLAARRRSLALVWAGGALALALVVCLAAIAVGRVFFVGAVSPAYMPSDVAVEIYQQLTTLIRTSTIAALVLAVTVALVAWLAGPFRVPSAGRAFAVSGAAIVRTAAEKRGITTGRFGFWLYRARTPVRAAIAVVGAAVILLARPLSPGLTLWTAVLAALAVGLVELLQRPPAEEVALDELLVDETAV</sequence>
<keyword evidence="2" id="KW-0472">Membrane</keyword>
<feature type="coiled-coil region" evidence="1">
    <location>
        <begin position="6"/>
        <end position="33"/>
    </location>
</feature>
<accession>A0A841AJR5</accession>
<reference evidence="3 4" key="1">
    <citation type="submission" date="2020-08" db="EMBL/GenBank/DDBJ databases">
        <title>Sequencing the genomes of 1000 actinobacteria strains.</title>
        <authorList>
            <person name="Klenk H.-P."/>
        </authorList>
    </citation>
    <scope>NUCLEOTIDE SEQUENCE [LARGE SCALE GENOMIC DNA]</scope>
    <source>
        <strain evidence="3 4">DSM 105784</strain>
    </source>
</reference>
<comment type="caution">
    <text evidence="3">The sequence shown here is derived from an EMBL/GenBank/DDBJ whole genome shotgun (WGS) entry which is preliminary data.</text>
</comment>
<evidence type="ECO:0000313" key="4">
    <source>
        <dbReference type="Proteomes" id="UP000536685"/>
    </source>
</evidence>
<protein>
    <recommendedName>
        <fullName evidence="5">Integral membrane protein</fullName>
    </recommendedName>
</protein>
<evidence type="ECO:0000256" key="2">
    <source>
        <dbReference type="SAM" id="Phobius"/>
    </source>
</evidence>
<dbReference type="RefSeq" id="WP_184232950.1">
    <property type="nucleotide sequence ID" value="NZ_JACHMJ010000001.1"/>
</dbReference>
<name>A0A841AJR5_9MICO</name>
<keyword evidence="1" id="KW-0175">Coiled coil</keyword>